<evidence type="ECO:0000313" key="1">
    <source>
        <dbReference type="EMBL" id="CAD7012665.1"/>
    </source>
</evidence>
<comment type="caution">
    <text evidence="1">The sequence shown here is derived from an EMBL/GenBank/DDBJ whole genome shotgun (WGS) entry which is preliminary data.</text>
</comment>
<evidence type="ECO:0000313" key="2">
    <source>
        <dbReference type="Proteomes" id="UP000606786"/>
    </source>
</evidence>
<organism evidence="1 2">
    <name type="scientific">Ceratitis capitata</name>
    <name type="common">Mediterranean fruit fly</name>
    <name type="synonym">Tephritis capitata</name>
    <dbReference type="NCBI Taxonomy" id="7213"/>
    <lineage>
        <taxon>Eukaryota</taxon>
        <taxon>Metazoa</taxon>
        <taxon>Ecdysozoa</taxon>
        <taxon>Arthropoda</taxon>
        <taxon>Hexapoda</taxon>
        <taxon>Insecta</taxon>
        <taxon>Pterygota</taxon>
        <taxon>Neoptera</taxon>
        <taxon>Endopterygota</taxon>
        <taxon>Diptera</taxon>
        <taxon>Brachycera</taxon>
        <taxon>Muscomorpha</taxon>
        <taxon>Tephritoidea</taxon>
        <taxon>Tephritidae</taxon>
        <taxon>Ceratitis</taxon>
        <taxon>Ceratitis</taxon>
    </lineage>
</organism>
<feature type="non-terminal residue" evidence="1">
    <location>
        <position position="1"/>
    </location>
</feature>
<keyword evidence="2" id="KW-1185">Reference proteome</keyword>
<name>A0A811V9X6_CERCA</name>
<reference evidence="1" key="1">
    <citation type="submission" date="2020-11" db="EMBL/GenBank/DDBJ databases">
        <authorList>
            <person name="Whitehead M."/>
        </authorList>
    </citation>
    <scope>NUCLEOTIDE SEQUENCE</scope>
    <source>
        <strain evidence="1">EGII</strain>
    </source>
</reference>
<accession>A0A811V9X6</accession>
<dbReference type="Proteomes" id="UP000606786">
    <property type="component" value="Unassembled WGS sequence"/>
</dbReference>
<dbReference type="AlphaFoldDB" id="A0A811V9X6"/>
<dbReference type="EMBL" id="CAJHJT010000056">
    <property type="protein sequence ID" value="CAD7012665.1"/>
    <property type="molecule type" value="Genomic_DNA"/>
</dbReference>
<sequence length="57" mass="6439">SENGDVHCLVFTHHHSGGFMAASEIYIAVWHEVLQLGRDPIKMHWLIGSGEMMKSFT</sequence>
<proteinExistence type="predicted"/>
<gene>
    <name evidence="1" type="ORF">CCAP1982_LOCUS20772</name>
</gene>
<protein>
    <submittedName>
        <fullName evidence="1">(Mediterranean fruit fly) hypothetical protein</fullName>
    </submittedName>
</protein>